<sequence length="458" mass="50519">MDTSKQPQQIPQVYTTVGSIYNPSAAPLQPPTRRGRPVKWPQHNELTTTRSSLPGLSLAHQARSPSNTATTRNLLHYSPLQQNSERAVSPMTSASDSFARTSFPGSQSAQDPADSHGNMQLDDGKDDAGEAAEKLKGLSVKSLTNLASYPNPMQKQAQKYLSRARPAANTLATLRGARSDPVSVAGLLQSDGTSEYPSKPITQPMFNSILAKGPGAPQPLTAGPPGPRRFKSSANEQSSGQLASAYPQSRTQHESMTASKVATKQISRLWGHVNSAPHPQDAAADSVKAVIKESERRKIADSLTPKQAAKYYPQDLPQDFDYTTSGYAPNWQHEYPLNRFGLPKRQPMELTPKEEEARRARNNEVWYAGSDMMGKSVAEAGLEKNRRDLERTIGIHSEPHQKGRREYRKLTVEEATRLPASEHSAPLISMLYQTLLNHPEFNKDSKLPKFPDHPAYKW</sequence>
<feature type="region of interest" description="Disordered" evidence="1">
    <location>
        <begin position="1"/>
        <end position="128"/>
    </location>
</feature>
<feature type="compositionally biased region" description="Polar residues" evidence="1">
    <location>
        <begin position="1"/>
        <end position="22"/>
    </location>
</feature>
<protein>
    <submittedName>
        <fullName evidence="2">Uncharacterized protein</fullName>
    </submittedName>
</protein>
<gene>
    <name evidence="2" type="ORF">PG991_000220</name>
</gene>
<feature type="compositionally biased region" description="Polar residues" evidence="1">
    <location>
        <begin position="232"/>
        <end position="260"/>
    </location>
</feature>
<evidence type="ECO:0000256" key="1">
    <source>
        <dbReference type="SAM" id="MobiDB-lite"/>
    </source>
</evidence>
<feature type="region of interest" description="Disordered" evidence="1">
    <location>
        <begin position="209"/>
        <end position="260"/>
    </location>
</feature>
<dbReference type="Proteomes" id="UP001396898">
    <property type="component" value="Unassembled WGS sequence"/>
</dbReference>
<comment type="caution">
    <text evidence="2">The sequence shown here is derived from an EMBL/GenBank/DDBJ whole genome shotgun (WGS) entry which is preliminary data.</text>
</comment>
<feature type="compositionally biased region" description="Polar residues" evidence="1">
    <location>
        <begin position="44"/>
        <end position="54"/>
    </location>
</feature>
<name>A0ABR1T1V4_9PEZI</name>
<keyword evidence="3" id="KW-1185">Reference proteome</keyword>
<evidence type="ECO:0000313" key="3">
    <source>
        <dbReference type="Proteomes" id="UP001396898"/>
    </source>
</evidence>
<reference evidence="2 3" key="1">
    <citation type="submission" date="2023-01" db="EMBL/GenBank/DDBJ databases">
        <title>Analysis of 21 Apiospora genomes using comparative genomics revels a genus with tremendous synthesis potential of carbohydrate active enzymes and secondary metabolites.</title>
        <authorList>
            <person name="Sorensen T."/>
        </authorList>
    </citation>
    <scope>NUCLEOTIDE SEQUENCE [LARGE SCALE GENOMIC DNA]</scope>
    <source>
        <strain evidence="2 3">CBS 20057</strain>
    </source>
</reference>
<evidence type="ECO:0000313" key="2">
    <source>
        <dbReference type="EMBL" id="KAK8040432.1"/>
    </source>
</evidence>
<proteinExistence type="predicted"/>
<accession>A0ABR1T1V4</accession>
<organism evidence="2 3">
    <name type="scientific">Apiospora marii</name>
    <dbReference type="NCBI Taxonomy" id="335849"/>
    <lineage>
        <taxon>Eukaryota</taxon>
        <taxon>Fungi</taxon>
        <taxon>Dikarya</taxon>
        <taxon>Ascomycota</taxon>
        <taxon>Pezizomycotina</taxon>
        <taxon>Sordariomycetes</taxon>
        <taxon>Xylariomycetidae</taxon>
        <taxon>Amphisphaeriales</taxon>
        <taxon>Apiosporaceae</taxon>
        <taxon>Apiospora</taxon>
    </lineage>
</organism>
<feature type="compositionally biased region" description="Polar residues" evidence="1">
    <location>
        <begin position="63"/>
        <end position="110"/>
    </location>
</feature>
<dbReference type="EMBL" id="JAQQWI010000001">
    <property type="protein sequence ID" value="KAK8040432.1"/>
    <property type="molecule type" value="Genomic_DNA"/>
</dbReference>